<proteinExistence type="predicted"/>
<keyword evidence="4" id="KW-1185">Reference proteome</keyword>
<gene>
    <name evidence="3" type="ORF">FOL47_000684</name>
</gene>
<dbReference type="InterPro" id="IPR041677">
    <property type="entry name" value="DNA2/NAM7_AAA_11"/>
</dbReference>
<dbReference type="AlphaFoldDB" id="A0A7J6MM70"/>
<dbReference type="GO" id="GO:0004386">
    <property type="term" value="F:helicase activity"/>
    <property type="evidence" value="ECO:0007669"/>
    <property type="project" value="InterPro"/>
</dbReference>
<dbReference type="OrthoDB" id="392140at2759"/>
<organism evidence="3 4">
    <name type="scientific">Perkinsus chesapeaki</name>
    <name type="common">Clam parasite</name>
    <name type="synonym">Perkinsus andrewsi</name>
    <dbReference type="NCBI Taxonomy" id="330153"/>
    <lineage>
        <taxon>Eukaryota</taxon>
        <taxon>Sar</taxon>
        <taxon>Alveolata</taxon>
        <taxon>Perkinsozoa</taxon>
        <taxon>Perkinsea</taxon>
        <taxon>Perkinsida</taxon>
        <taxon>Perkinsidae</taxon>
        <taxon>Perkinsus</taxon>
    </lineage>
</organism>
<feature type="domain" description="DNA2/NAM7 helicase helicase" evidence="1">
    <location>
        <begin position="677"/>
        <end position="774"/>
    </location>
</feature>
<dbReference type="InterPro" id="IPR027417">
    <property type="entry name" value="P-loop_NTPase"/>
</dbReference>
<dbReference type="GO" id="GO:0031048">
    <property type="term" value="P:regulatory ncRNA-mediated heterochromatin formation"/>
    <property type="evidence" value="ECO:0007669"/>
    <property type="project" value="TreeGrafter"/>
</dbReference>
<dbReference type="EMBL" id="JAAPAO010000113">
    <property type="protein sequence ID" value="KAF4672300.1"/>
    <property type="molecule type" value="Genomic_DNA"/>
</dbReference>
<dbReference type="PANTHER" id="PTHR10887:SF341">
    <property type="entry name" value="NFX1-TYPE ZINC FINGER-CONTAINING PROTEIN 1"/>
    <property type="match status" value="1"/>
</dbReference>
<name>A0A7J6MM70_PERCH</name>
<evidence type="ECO:0000259" key="2">
    <source>
        <dbReference type="Pfam" id="PF13087"/>
    </source>
</evidence>
<dbReference type="InterPro" id="IPR045055">
    <property type="entry name" value="DNA2/NAM7-like"/>
</dbReference>
<dbReference type="Gene3D" id="3.40.50.300">
    <property type="entry name" value="P-loop containing nucleotide triphosphate hydrolases"/>
    <property type="match status" value="3"/>
</dbReference>
<comment type="caution">
    <text evidence="3">The sequence shown here is derived from an EMBL/GenBank/DDBJ whole genome shotgun (WGS) entry which is preliminary data.</text>
</comment>
<evidence type="ECO:0000313" key="3">
    <source>
        <dbReference type="EMBL" id="KAF4672300.1"/>
    </source>
</evidence>
<dbReference type="PANTHER" id="PTHR10887">
    <property type="entry name" value="DNA2/NAM7 HELICASE FAMILY"/>
    <property type="match status" value="1"/>
</dbReference>
<sequence length="993" mass="111099">MNEKHLMPSLEEITDEGVPPKALSKLVNREADKWEASSPAEVLLYRATHYFCLRQEFLLPLKEALVHSLGLATDSGIPPRAMCYSHVKALQQPFGVSGTAEAFVLVRFVCPRPVDFTLGSHLIYGSLVALFKTTTGTPQGRADSESLVYATVENFDLKRTGGTKSNSGTVGLAFDDDNFRRFDFRSEYCMLESPDYFMAKRPVFDFLRDGDLLAGMPLLPAVLGTVEPSVDPPPYMRAAKVDLSPLYVGAGEGTVVSDPLAVWPKLTGKPIELDAAQEEAMKYILKTPVAIVQGPPGTGKSYLGVKFSRIARAVLDFKHYDEPILAVTLTNHALDQLLEDLLPFMINGIVRFGGRSQTDNEELQRCHPRFKSKETHLEYKKRRKCRDQLMGIKRTLNSVVALYQGGDAQLLCALAYLPFSLFRKVLRPPGWRTSFAKLGFHAAEFAVMALRAWLEEEEVELVHNEKDLLKRWGVQMEGGGGRRVRTSNRFDFGGGYRPSRQKTFGSLPENARRGMHEMMVGGAEREVKRLFEFAIPEPEIEDGEEEGEIDMDRIQQIEGDRQLDDWAAGGGGVEEVQDEQVVQDPTRAAADEGPVDRPHGDNCDGLRINKEWKSDFSMAAALQRKIRAKLEESLNARVVAAACHNAVHDAGMMVIRRSSRRNKRGVLEAVGGALEGPMKARLHQIYKDGRELAKSHAQQRKALSLRACRGAKLVGMTSTYAALNRDLLHRLAPRVVVIEEAGELLECQLVASLSSPNLQHLVMIGDHQQLRPKVNAYELTKKNHFDISLFERLINVDVPFTRLTTQLRMRPEVSALVKHFYVNGLLDHDRVKNYDRVGGVAADVYFVDHREPEQAYEGTSKRNDFEARFAAGLALYLVRTQQYSAEEITLLTPYIGQKRLIRNMLDKELRRSPDGTKSGARVVTIDDYQGEENKVVILSLVRSNKARKIGFTGIENRVIVAMSRAKEGLYVLGNSEMFVKSDSWETIIAKLTA</sequence>
<dbReference type="InterPro" id="IPR041679">
    <property type="entry name" value="DNA2/NAM7-like_C"/>
</dbReference>
<evidence type="ECO:0008006" key="5">
    <source>
        <dbReference type="Google" id="ProtNLM"/>
    </source>
</evidence>
<accession>A0A7J6MM70</accession>
<feature type="domain" description="DNA2/NAM7 helicase-like C-terminal" evidence="2">
    <location>
        <begin position="786"/>
        <end position="975"/>
    </location>
</feature>
<evidence type="ECO:0000313" key="4">
    <source>
        <dbReference type="Proteomes" id="UP000591131"/>
    </source>
</evidence>
<reference evidence="3 4" key="1">
    <citation type="submission" date="2020-04" db="EMBL/GenBank/DDBJ databases">
        <title>Perkinsus chesapeaki whole genome sequence.</title>
        <authorList>
            <person name="Bogema D.R."/>
        </authorList>
    </citation>
    <scope>NUCLEOTIDE SEQUENCE [LARGE SCALE GENOMIC DNA]</scope>
    <source>
        <strain evidence="3">ATCC PRA-425</strain>
    </source>
</reference>
<feature type="domain" description="DNA2/NAM7 helicase helicase" evidence="1">
    <location>
        <begin position="273"/>
        <end position="392"/>
    </location>
</feature>
<dbReference type="Pfam" id="PF13086">
    <property type="entry name" value="AAA_11"/>
    <property type="match status" value="2"/>
</dbReference>
<dbReference type="Proteomes" id="UP000591131">
    <property type="component" value="Unassembled WGS sequence"/>
</dbReference>
<dbReference type="GO" id="GO:0031380">
    <property type="term" value="C:nuclear RNA-directed RNA polymerase complex"/>
    <property type="evidence" value="ECO:0007669"/>
    <property type="project" value="TreeGrafter"/>
</dbReference>
<dbReference type="InterPro" id="IPR047187">
    <property type="entry name" value="SF1_C_Upf1"/>
</dbReference>
<dbReference type="Pfam" id="PF13087">
    <property type="entry name" value="AAA_12"/>
    <property type="match status" value="1"/>
</dbReference>
<dbReference type="SUPFAM" id="SSF52540">
    <property type="entry name" value="P-loop containing nucleoside triphosphate hydrolases"/>
    <property type="match status" value="1"/>
</dbReference>
<dbReference type="CDD" id="cd18808">
    <property type="entry name" value="SF1_C_Upf1"/>
    <property type="match status" value="1"/>
</dbReference>
<evidence type="ECO:0000259" key="1">
    <source>
        <dbReference type="Pfam" id="PF13086"/>
    </source>
</evidence>
<feature type="non-terminal residue" evidence="3">
    <location>
        <position position="1"/>
    </location>
</feature>
<protein>
    <recommendedName>
        <fullName evidence="5">ATP-dependent helicase NAM7</fullName>
    </recommendedName>
</protein>